<comment type="caution">
    <text evidence="1">The sequence shown here is derived from an EMBL/GenBank/DDBJ whole genome shotgun (WGS) entry which is preliminary data.</text>
</comment>
<dbReference type="EMBL" id="JBFOLK010000004">
    <property type="protein sequence ID" value="KAL2517219.1"/>
    <property type="molecule type" value="Genomic_DNA"/>
</dbReference>
<sequence>MEVESGQRTAPVWKCRFFSSEVNEKQLADWHRIYMVLGKIEFFVPGPNDRADDPTLGCVALNQVVLATGLRLPFPRIVRKFYLGFPRPSVRELNSLYSFKSDGKRSGWWFTSVKPKTGGSVVTQTPDSIKNWKQFWFYVRGYTSHEPTPEFIERARKARAIDESFRSSSALITEENLAAARLSSATSSNSRPRKLENLDLL</sequence>
<evidence type="ECO:0000313" key="1">
    <source>
        <dbReference type="EMBL" id="KAL2517219.1"/>
    </source>
</evidence>
<keyword evidence="2" id="KW-1185">Reference proteome</keyword>
<protein>
    <submittedName>
        <fullName evidence="1">Uncharacterized protein</fullName>
    </submittedName>
</protein>
<dbReference type="AlphaFoldDB" id="A0ABD1TWW6"/>
<organism evidence="1 2">
    <name type="scientific">Abeliophyllum distichum</name>
    <dbReference type="NCBI Taxonomy" id="126358"/>
    <lineage>
        <taxon>Eukaryota</taxon>
        <taxon>Viridiplantae</taxon>
        <taxon>Streptophyta</taxon>
        <taxon>Embryophyta</taxon>
        <taxon>Tracheophyta</taxon>
        <taxon>Spermatophyta</taxon>
        <taxon>Magnoliopsida</taxon>
        <taxon>eudicotyledons</taxon>
        <taxon>Gunneridae</taxon>
        <taxon>Pentapetalae</taxon>
        <taxon>asterids</taxon>
        <taxon>lamiids</taxon>
        <taxon>Lamiales</taxon>
        <taxon>Oleaceae</taxon>
        <taxon>Forsythieae</taxon>
        <taxon>Abeliophyllum</taxon>
    </lineage>
</organism>
<reference evidence="2" key="1">
    <citation type="submission" date="2024-07" db="EMBL/GenBank/DDBJ databases">
        <title>Two chromosome-level genome assemblies of Korean endemic species Abeliophyllum distichum and Forsythia ovata (Oleaceae).</title>
        <authorList>
            <person name="Jang H."/>
        </authorList>
    </citation>
    <scope>NUCLEOTIDE SEQUENCE [LARGE SCALE GENOMIC DNA]</scope>
</reference>
<gene>
    <name evidence="1" type="ORF">Adt_13466</name>
</gene>
<dbReference type="Proteomes" id="UP001604336">
    <property type="component" value="Unassembled WGS sequence"/>
</dbReference>
<proteinExistence type="predicted"/>
<accession>A0ABD1TWW6</accession>
<name>A0ABD1TWW6_9LAMI</name>
<evidence type="ECO:0000313" key="2">
    <source>
        <dbReference type="Proteomes" id="UP001604336"/>
    </source>
</evidence>